<feature type="transmembrane region" description="Helical" evidence="6">
    <location>
        <begin position="64"/>
        <end position="84"/>
    </location>
</feature>
<evidence type="ECO:0000256" key="1">
    <source>
        <dbReference type="ARBA" id="ARBA00004651"/>
    </source>
</evidence>
<evidence type="ECO:0000313" key="8">
    <source>
        <dbReference type="Proteomes" id="UP001157114"/>
    </source>
</evidence>
<organism evidence="7 8">
    <name type="scientific">Paenibacillus glycanilyticus</name>
    <dbReference type="NCBI Taxonomy" id="126569"/>
    <lineage>
        <taxon>Bacteria</taxon>
        <taxon>Bacillati</taxon>
        <taxon>Bacillota</taxon>
        <taxon>Bacilli</taxon>
        <taxon>Bacillales</taxon>
        <taxon>Paenibacillaceae</taxon>
        <taxon>Paenibacillus</taxon>
    </lineage>
</organism>
<evidence type="ECO:0000256" key="3">
    <source>
        <dbReference type="ARBA" id="ARBA00022692"/>
    </source>
</evidence>
<feature type="transmembrane region" description="Helical" evidence="6">
    <location>
        <begin position="6"/>
        <end position="30"/>
    </location>
</feature>
<reference evidence="7 8" key="1">
    <citation type="submission" date="2023-03" db="EMBL/GenBank/DDBJ databases">
        <title>Draft genome sequence of the bacteria which degrade cell wall of Tricholomamatutake.</title>
        <authorList>
            <person name="Konishi Y."/>
            <person name="Fukuta Y."/>
            <person name="Shirasaka N."/>
        </authorList>
    </citation>
    <scope>NUCLEOTIDE SEQUENCE [LARGE SCALE GENOMIC DNA]</scope>
    <source>
        <strain evidence="8">mu1</strain>
    </source>
</reference>
<evidence type="ECO:0000256" key="6">
    <source>
        <dbReference type="SAM" id="Phobius"/>
    </source>
</evidence>
<dbReference type="CDD" id="cd06580">
    <property type="entry name" value="TM_PBP1_transp_TpRbsC_like"/>
    <property type="match status" value="1"/>
</dbReference>
<feature type="transmembrane region" description="Helical" evidence="6">
    <location>
        <begin position="42"/>
        <end position="58"/>
    </location>
</feature>
<dbReference type="RefSeq" id="WP_284238020.1">
    <property type="nucleotide sequence ID" value="NZ_BSSQ01000006.1"/>
</dbReference>
<evidence type="ECO:0000256" key="4">
    <source>
        <dbReference type="ARBA" id="ARBA00022989"/>
    </source>
</evidence>
<feature type="transmembrane region" description="Helical" evidence="6">
    <location>
        <begin position="274"/>
        <end position="292"/>
    </location>
</feature>
<feature type="transmembrane region" description="Helical" evidence="6">
    <location>
        <begin position="91"/>
        <end position="113"/>
    </location>
</feature>
<accession>A0ABQ6G9U2</accession>
<keyword evidence="8" id="KW-1185">Reference proteome</keyword>
<comment type="caution">
    <text evidence="7">The sequence shown here is derived from an EMBL/GenBank/DDBJ whole genome shotgun (WGS) entry which is preliminary data.</text>
</comment>
<dbReference type="PANTHER" id="PTHR43370">
    <property type="entry name" value="SUGAR ABC TRANSPORTER INTEGRAL MEMBRANE PROTEIN-RELATED"/>
    <property type="match status" value="1"/>
</dbReference>
<gene>
    <name evidence="7" type="ORF">MU1_16200</name>
</gene>
<protein>
    <submittedName>
        <fullName evidence="7">ABC transporter permease</fullName>
    </submittedName>
</protein>
<dbReference type="Pfam" id="PF02653">
    <property type="entry name" value="BPD_transp_2"/>
    <property type="match status" value="1"/>
</dbReference>
<feature type="transmembrane region" description="Helical" evidence="6">
    <location>
        <begin position="148"/>
        <end position="165"/>
    </location>
</feature>
<evidence type="ECO:0000313" key="7">
    <source>
        <dbReference type="EMBL" id="GLX67275.1"/>
    </source>
</evidence>
<dbReference type="PANTHER" id="PTHR43370:SF1">
    <property type="entry name" value="GUANOSINE ABC TRANSPORTER PERMEASE PROTEIN NUPQ"/>
    <property type="match status" value="1"/>
</dbReference>
<comment type="subcellular location">
    <subcellularLocation>
        <location evidence="1">Cell membrane</location>
        <topology evidence="1">Multi-pass membrane protein</topology>
    </subcellularLocation>
</comment>
<dbReference type="Proteomes" id="UP001157114">
    <property type="component" value="Unassembled WGS sequence"/>
</dbReference>
<proteinExistence type="predicted"/>
<keyword evidence="3 6" id="KW-0812">Transmembrane</keyword>
<feature type="transmembrane region" description="Helical" evidence="6">
    <location>
        <begin position="229"/>
        <end position="253"/>
    </location>
</feature>
<sequence>MNEEVIVSFLASAIRLSVPLLLAALGILFMSRSGILNIGMEGMVLIGALSGVVGAYYFDSAPAGVLLAILVTGLVGLLFGFLVITTGADQVVIGTALNLFGLGLTTVFGRSLLGMGQEAVQVKGIPSVPIPLLSDIPYIGDALFNQNVLAYVSYLLVPAAAFIFYKTNWGLQVRSVGENPLAADTLGVRVHRIRYICCLIGGMLAGVAGCSLSLGILNQFTENMVAGRGFIALSAVIFGKWTPLGTMGASLLFGGADALQLRFQSFGIKIPYQFMLMFPYLLTMVALAWFSGKSKQPAATAASYKSLADRSS</sequence>
<feature type="transmembrane region" description="Helical" evidence="6">
    <location>
        <begin position="195"/>
        <end position="217"/>
    </location>
</feature>
<dbReference type="InterPro" id="IPR001851">
    <property type="entry name" value="ABC_transp_permease"/>
</dbReference>
<keyword evidence="2" id="KW-1003">Cell membrane</keyword>
<evidence type="ECO:0000256" key="2">
    <source>
        <dbReference type="ARBA" id="ARBA00022475"/>
    </source>
</evidence>
<keyword evidence="5 6" id="KW-0472">Membrane</keyword>
<evidence type="ECO:0000256" key="5">
    <source>
        <dbReference type="ARBA" id="ARBA00023136"/>
    </source>
</evidence>
<name>A0ABQ6G9U2_9BACL</name>
<keyword evidence="4 6" id="KW-1133">Transmembrane helix</keyword>
<dbReference type="EMBL" id="BSSQ01000006">
    <property type="protein sequence ID" value="GLX67275.1"/>
    <property type="molecule type" value="Genomic_DNA"/>
</dbReference>